<dbReference type="PANTHER" id="PTHR30055">
    <property type="entry name" value="HTH-TYPE TRANSCRIPTIONAL REGULATOR RUTR"/>
    <property type="match status" value="1"/>
</dbReference>
<evidence type="ECO:0000256" key="3">
    <source>
        <dbReference type="ARBA" id="ARBA00023163"/>
    </source>
</evidence>
<evidence type="ECO:0000259" key="5">
    <source>
        <dbReference type="PROSITE" id="PS50977"/>
    </source>
</evidence>
<dbReference type="SUPFAM" id="SSF48498">
    <property type="entry name" value="Tetracyclin repressor-like, C-terminal domain"/>
    <property type="match status" value="1"/>
</dbReference>
<dbReference type="Proteomes" id="UP000749311">
    <property type="component" value="Unassembled WGS sequence"/>
</dbReference>
<dbReference type="Gene3D" id="1.10.357.10">
    <property type="entry name" value="Tetracycline Repressor, domain 2"/>
    <property type="match status" value="1"/>
</dbReference>
<dbReference type="PANTHER" id="PTHR30055:SF151">
    <property type="entry name" value="TRANSCRIPTIONAL REGULATORY PROTEIN"/>
    <property type="match status" value="1"/>
</dbReference>
<dbReference type="InterPro" id="IPR004111">
    <property type="entry name" value="Repressor_TetR_C"/>
</dbReference>
<dbReference type="RefSeq" id="WP_167164318.1">
    <property type="nucleotide sequence ID" value="NZ_BAAAOO010000017.1"/>
</dbReference>
<organism evidence="6 7">
    <name type="scientific">Brooklawnia cerclae</name>
    <dbReference type="NCBI Taxonomy" id="349934"/>
    <lineage>
        <taxon>Bacteria</taxon>
        <taxon>Bacillati</taxon>
        <taxon>Actinomycetota</taxon>
        <taxon>Actinomycetes</taxon>
        <taxon>Propionibacteriales</taxon>
        <taxon>Propionibacteriaceae</taxon>
        <taxon>Brooklawnia</taxon>
    </lineage>
</organism>
<evidence type="ECO:0000256" key="1">
    <source>
        <dbReference type="ARBA" id="ARBA00023015"/>
    </source>
</evidence>
<dbReference type="InterPro" id="IPR050109">
    <property type="entry name" value="HTH-type_TetR-like_transc_reg"/>
</dbReference>
<evidence type="ECO:0000313" key="6">
    <source>
        <dbReference type="EMBL" id="NIH55734.1"/>
    </source>
</evidence>
<dbReference type="InterPro" id="IPR009057">
    <property type="entry name" value="Homeodomain-like_sf"/>
</dbReference>
<dbReference type="PROSITE" id="PS50977">
    <property type="entry name" value="HTH_TETR_2"/>
    <property type="match status" value="1"/>
</dbReference>
<sequence>MAGRRASRETITRDQWAARIAAAERPDTGVPPRTPISAARIVAAALDVIAAEGFEDLTMRRVAAALGTGPASLYAHVRNKSELGDLLIDELMSRVQVPDADPGQWRAQFLDVCSQVRDQLLAYPGVAQAALAAAPSGLSLLRVEEGLLSILLTGGIPPQPAAWASDAAFLYITGYCLEAGITRAHDSDIDGRIIDRAEVRNRLRMLPAHLFPNTVAHADELTAGDGHDRFEFTLATLLEGLAAR</sequence>
<reference evidence="6 7" key="1">
    <citation type="submission" date="2020-02" db="EMBL/GenBank/DDBJ databases">
        <title>Sequencing the genomes of 1000 actinobacteria strains.</title>
        <authorList>
            <person name="Klenk H.-P."/>
        </authorList>
    </citation>
    <scope>NUCLEOTIDE SEQUENCE [LARGE SCALE GENOMIC DNA]</scope>
    <source>
        <strain evidence="6 7">DSM 19609</strain>
    </source>
</reference>
<dbReference type="EMBL" id="JAAMOZ010000001">
    <property type="protein sequence ID" value="NIH55734.1"/>
    <property type="molecule type" value="Genomic_DNA"/>
</dbReference>
<comment type="caution">
    <text evidence="6">The sequence shown here is derived from an EMBL/GenBank/DDBJ whole genome shotgun (WGS) entry which is preliminary data.</text>
</comment>
<keyword evidence="1" id="KW-0805">Transcription regulation</keyword>
<evidence type="ECO:0000256" key="4">
    <source>
        <dbReference type="PROSITE-ProRule" id="PRU00335"/>
    </source>
</evidence>
<dbReference type="Pfam" id="PF00440">
    <property type="entry name" value="TetR_N"/>
    <property type="match status" value="1"/>
</dbReference>
<gene>
    <name evidence="6" type="ORF">FB473_000379</name>
</gene>
<evidence type="ECO:0000313" key="7">
    <source>
        <dbReference type="Proteomes" id="UP000749311"/>
    </source>
</evidence>
<keyword evidence="7" id="KW-1185">Reference proteome</keyword>
<dbReference type="SUPFAM" id="SSF46689">
    <property type="entry name" value="Homeodomain-like"/>
    <property type="match status" value="1"/>
</dbReference>
<dbReference type="Pfam" id="PF02909">
    <property type="entry name" value="TetR_C_1"/>
    <property type="match status" value="1"/>
</dbReference>
<accession>A0ABX0SBP0</accession>
<name>A0ABX0SBP0_9ACTN</name>
<protein>
    <submittedName>
        <fullName evidence="6">AcrR family transcriptional regulator</fullName>
    </submittedName>
</protein>
<dbReference type="InterPro" id="IPR001647">
    <property type="entry name" value="HTH_TetR"/>
</dbReference>
<keyword evidence="2 4" id="KW-0238">DNA-binding</keyword>
<dbReference type="InterPro" id="IPR036271">
    <property type="entry name" value="Tet_transcr_reg_TetR-rel_C_sf"/>
</dbReference>
<evidence type="ECO:0000256" key="2">
    <source>
        <dbReference type="ARBA" id="ARBA00023125"/>
    </source>
</evidence>
<feature type="domain" description="HTH tetR-type" evidence="5">
    <location>
        <begin position="35"/>
        <end position="95"/>
    </location>
</feature>
<feature type="DNA-binding region" description="H-T-H motif" evidence="4">
    <location>
        <begin position="58"/>
        <end position="77"/>
    </location>
</feature>
<keyword evidence="3" id="KW-0804">Transcription</keyword>
<proteinExistence type="predicted"/>